<keyword evidence="5 8" id="KW-0812">Transmembrane</keyword>
<dbReference type="GO" id="GO:0005886">
    <property type="term" value="C:plasma membrane"/>
    <property type="evidence" value="ECO:0007669"/>
    <property type="project" value="UniProtKB-SubCell"/>
</dbReference>
<feature type="transmembrane region" description="Helical" evidence="8">
    <location>
        <begin position="79"/>
        <end position="100"/>
    </location>
</feature>
<keyword evidence="4 11" id="KW-0808">Transferase</keyword>
<dbReference type="RefSeq" id="WP_185957581.1">
    <property type="nucleotide sequence ID" value="NZ_FXTB01000010.1"/>
</dbReference>
<sequence length="486" mass="56077">MSDVKSILEVISHWALSAWGVLVLIVIMSLNRYLFTIVFPIFTFISAATAYFTWQLDISINTALIESIFLTDTAEISNYLSLPILGTLIASIGITVLLIIYRFSITFKKREFILILSLALMGIVIFTFTNKLRRNTLLMRAPFSYYIAYQDYKSNVKEMDSERRLLGEDAHVESDSIITLLIIGEALRADHIQTNGYFRVTMPKAEQKGALFLPHVHSPYTYTAASLRYFLTRAAPGMLDPMYTESSFIDIFKRCSFRTAWIANQNPLAALRYFINENDTIFINKPQFSDYSNTPKYDSDLIEPFTNLINQHHPRQLLMVHLAGNHWYYNKNLPEEYIQFTPILENKVLSNDNKERMINSYDNVTLFVDSVIEQFINELENKKAMVIFLADHGQSFGENGKWLHANGAPTEQNPACFFWFSDKYKIQFAEKVSQFIKNREKVVDTAFLFHTIIDGSAIKSPWIEPSWNLFSDQFQPKKANSDSQNE</sequence>
<dbReference type="Pfam" id="PF00884">
    <property type="entry name" value="Sulfatase"/>
    <property type="match status" value="1"/>
</dbReference>
<dbReference type="InterPro" id="IPR012549">
    <property type="entry name" value="EptA-like_N"/>
</dbReference>
<dbReference type="GO" id="GO:0009244">
    <property type="term" value="P:lipopolysaccharide core region biosynthetic process"/>
    <property type="evidence" value="ECO:0007669"/>
    <property type="project" value="TreeGrafter"/>
</dbReference>
<evidence type="ECO:0000313" key="12">
    <source>
        <dbReference type="Proteomes" id="UP000319040"/>
    </source>
</evidence>
<evidence type="ECO:0000256" key="8">
    <source>
        <dbReference type="SAM" id="Phobius"/>
    </source>
</evidence>
<organism evidence="11 12">
    <name type="scientific">Saccharicrinis carchari</name>
    <dbReference type="NCBI Taxonomy" id="1168039"/>
    <lineage>
        <taxon>Bacteria</taxon>
        <taxon>Pseudomonadati</taxon>
        <taxon>Bacteroidota</taxon>
        <taxon>Bacteroidia</taxon>
        <taxon>Marinilabiliales</taxon>
        <taxon>Marinilabiliaceae</taxon>
        <taxon>Saccharicrinis</taxon>
    </lineage>
</organism>
<feature type="domain" description="Phosphoethanolamine transferase N-terminal" evidence="10">
    <location>
        <begin position="21"/>
        <end position="132"/>
    </location>
</feature>
<dbReference type="InterPro" id="IPR040423">
    <property type="entry name" value="PEA_transferase"/>
</dbReference>
<dbReference type="InterPro" id="IPR000917">
    <property type="entry name" value="Sulfatase_N"/>
</dbReference>
<dbReference type="EMBL" id="FXTB01000010">
    <property type="protein sequence ID" value="SMO86388.1"/>
    <property type="molecule type" value="Genomic_DNA"/>
</dbReference>
<gene>
    <name evidence="11" type="ORF">SAMN06265379_110130</name>
</gene>
<dbReference type="PANTHER" id="PTHR30443:SF2">
    <property type="entry name" value="PHOSPHOETHANOLAMINE TRANSFERASE EPTC"/>
    <property type="match status" value="1"/>
</dbReference>
<feature type="domain" description="Sulfatase N-terminal" evidence="9">
    <location>
        <begin position="180"/>
        <end position="454"/>
    </location>
</feature>
<dbReference type="PANTHER" id="PTHR30443">
    <property type="entry name" value="INNER MEMBRANE PROTEIN"/>
    <property type="match status" value="1"/>
</dbReference>
<comment type="subcellular location">
    <subcellularLocation>
        <location evidence="1">Cell inner membrane</location>
        <topology evidence="1">Multi-pass membrane protein</topology>
    </subcellularLocation>
</comment>
<proteinExistence type="predicted"/>
<dbReference type="Pfam" id="PF08019">
    <property type="entry name" value="EptA_B_N"/>
    <property type="match status" value="1"/>
</dbReference>
<keyword evidence="2" id="KW-1003">Cell membrane</keyword>
<dbReference type="Proteomes" id="UP000319040">
    <property type="component" value="Unassembled WGS sequence"/>
</dbReference>
<dbReference type="AlphaFoldDB" id="A0A521ER36"/>
<reference evidence="11 12" key="1">
    <citation type="submission" date="2017-05" db="EMBL/GenBank/DDBJ databases">
        <authorList>
            <person name="Varghese N."/>
            <person name="Submissions S."/>
        </authorList>
    </citation>
    <scope>NUCLEOTIDE SEQUENCE [LARGE SCALE GENOMIC DNA]</scope>
    <source>
        <strain evidence="11 12">DSM 27040</strain>
    </source>
</reference>
<dbReference type="InterPro" id="IPR017850">
    <property type="entry name" value="Alkaline_phosphatase_core_sf"/>
</dbReference>
<evidence type="ECO:0000259" key="10">
    <source>
        <dbReference type="Pfam" id="PF08019"/>
    </source>
</evidence>
<evidence type="ECO:0000256" key="4">
    <source>
        <dbReference type="ARBA" id="ARBA00022679"/>
    </source>
</evidence>
<evidence type="ECO:0000313" key="11">
    <source>
        <dbReference type="EMBL" id="SMO86388.1"/>
    </source>
</evidence>
<evidence type="ECO:0000256" key="5">
    <source>
        <dbReference type="ARBA" id="ARBA00022692"/>
    </source>
</evidence>
<dbReference type="InterPro" id="IPR058130">
    <property type="entry name" value="PEA_transf_C"/>
</dbReference>
<evidence type="ECO:0000259" key="9">
    <source>
        <dbReference type="Pfam" id="PF00884"/>
    </source>
</evidence>
<feature type="transmembrane region" description="Helical" evidence="8">
    <location>
        <begin position="6"/>
        <end position="27"/>
    </location>
</feature>
<evidence type="ECO:0000256" key="3">
    <source>
        <dbReference type="ARBA" id="ARBA00022519"/>
    </source>
</evidence>
<evidence type="ECO:0000256" key="6">
    <source>
        <dbReference type="ARBA" id="ARBA00022989"/>
    </source>
</evidence>
<evidence type="ECO:0000256" key="7">
    <source>
        <dbReference type="ARBA" id="ARBA00023136"/>
    </source>
</evidence>
<dbReference type="GO" id="GO:0016776">
    <property type="term" value="F:phosphotransferase activity, phosphate group as acceptor"/>
    <property type="evidence" value="ECO:0007669"/>
    <property type="project" value="TreeGrafter"/>
</dbReference>
<dbReference type="SUPFAM" id="SSF53649">
    <property type="entry name" value="Alkaline phosphatase-like"/>
    <property type="match status" value="1"/>
</dbReference>
<accession>A0A521ER36</accession>
<keyword evidence="12" id="KW-1185">Reference proteome</keyword>
<keyword evidence="3" id="KW-0997">Cell inner membrane</keyword>
<keyword evidence="6 8" id="KW-1133">Transmembrane helix</keyword>
<dbReference type="Gene3D" id="3.40.720.10">
    <property type="entry name" value="Alkaline Phosphatase, subunit A"/>
    <property type="match status" value="1"/>
</dbReference>
<name>A0A521ER36_SACCC</name>
<evidence type="ECO:0000256" key="2">
    <source>
        <dbReference type="ARBA" id="ARBA00022475"/>
    </source>
</evidence>
<evidence type="ECO:0000256" key="1">
    <source>
        <dbReference type="ARBA" id="ARBA00004429"/>
    </source>
</evidence>
<feature type="transmembrane region" description="Helical" evidence="8">
    <location>
        <begin position="34"/>
        <end position="54"/>
    </location>
</feature>
<feature type="transmembrane region" description="Helical" evidence="8">
    <location>
        <begin position="112"/>
        <end position="129"/>
    </location>
</feature>
<protein>
    <submittedName>
        <fullName evidence="11">Phosphatidylethanolamine:Kdo2-lipid A phosphoethanolamine transferase</fullName>
    </submittedName>
</protein>
<dbReference type="CDD" id="cd16017">
    <property type="entry name" value="LptA"/>
    <property type="match status" value="1"/>
</dbReference>
<keyword evidence="7 8" id="KW-0472">Membrane</keyword>